<evidence type="ECO:0000313" key="2">
    <source>
        <dbReference type="EMBL" id="MDQ0506418.1"/>
    </source>
</evidence>
<proteinExistence type="predicted"/>
<sequence length="77" mass="8364">MKCLSLHMGEVLVIGDATIMLAERRNGGHHARLLVDGPDTLRFELRKPSGAVIPRRADPISPIDGAQDAHPRAFARA</sequence>
<evidence type="ECO:0000313" key="3">
    <source>
        <dbReference type="Proteomes" id="UP001241747"/>
    </source>
</evidence>
<reference evidence="2 3" key="1">
    <citation type="submission" date="2023-07" db="EMBL/GenBank/DDBJ databases">
        <title>Genomic Encyclopedia of Type Strains, Phase IV (KMG-IV): sequencing the most valuable type-strain genomes for metagenomic binning, comparative biology and taxonomic classification.</title>
        <authorList>
            <person name="Goeker M."/>
        </authorList>
    </citation>
    <scope>NUCLEOTIDE SEQUENCE [LARGE SCALE GENOMIC DNA]</scope>
    <source>
        <strain evidence="2 3">DSM 3770</strain>
    </source>
</reference>
<gene>
    <name evidence="2" type="ORF">QOZ94_003227</name>
</gene>
<dbReference type="RefSeq" id="WP_237346608.1">
    <property type="nucleotide sequence ID" value="NZ_JABWGX010000021.1"/>
</dbReference>
<dbReference type="EMBL" id="JAUSVY010000007">
    <property type="protein sequence ID" value="MDQ0506418.1"/>
    <property type="molecule type" value="Genomic_DNA"/>
</dbReference>
<protein>
    <submittedName>
        <fullName evidence="2">Uncharacterized protein</fullName>
    </submittedName>
</protein>
<organism evidence="2 3">
    <name type="scientific">Xanthobacter agilis</name>
    <dbReference type="NCBI Taxonomy" id="47492"/>
    <lineage>
        <taxon>Bacteria</taxon>
        <taxon>Pseudomonadati</taxon>
        <taxon>Pseudomonadota</taxon>
        <taxon>Alphaproteobacteria</taxon>
        <taxon>Hyphomicrobiales</taxon>
        <taxon>Xanthobacteraceae</taxon>
        <taxon>Xanthobacter</taxon>
    </lineage>
</organism>
<dbReference type="Proteomes" id="UP001241747">
    <property type="component" value="Unassembled WGS sequence"/>
</dbReference>
<name>A0ABU0LH12_XANAG</name>
<comment type="caution">
    <text evidence="2">The sequence shown here is derived from an EMBL/GenBank/DDBJ whole genome shotgun (WGS) entry which is preliminary data.</text>
</comment>
<evidence type="ECO:0000256" key="1">
    <source>
        <dbReference type="SAM" id="MobiDB-lite"/>
    </source>
</evidence>
<keyword evidence="3" id="KW-1185">Reference proteome</keyword>
<accession>A0ABU0LH12</accession>
<feature type="region of interest" description="Disordered" evidence="1">
    <location>
        <begin position="54"/>
        <end position="77"/>
    </location>
</feature>